<keyword evidence="1" id="KW-1133">Transmembrane helix</keyword>
<dbReference type="EMBL" id="AP027271">
    <property type="protein sequence ID" value="BDX02170.1"/>
    <property type="molecule type" value="Genomic_DNA"/>
</dbReference>
<feature type="transmembrane region" description="Helical" evidence="1">
    <location>
        <begin position="15"/>
        <end position="34"/>
    </location>
</feature>
<sequence>MGPGPNESNINKGAVANHTLNVIFVYTVLGLLILTRFGQKWSATLPTNSQNVSPLLGLFIVQKVNKIRCIKIHHLLTFDTEENS</sequence>
<evidence type="ECO:0000256" key="1">
    <source>
        <dbReference type="SAM" id="Phobius"/>
    </source>
</evidence>
<reference evidence="2 3" key="1">
    <citation type="submission" date="2023-01" db="EMBL/GenBank/DDBJ databases">
        <title>Complete genome sequence of Marinomonas pontica strain 200518_36.</title>
        <authorList>
            <person name="Ueki S."/>
            <person name="Gajardo G."/>
            <person name="Maruyama F."/>
        </authorList>
    </citation>
    <scope>NUCLEOTIDE SEQUENCE [LARGE SCALE GENOMIC DNA]</scope>
    <source>
        <strain evidence="2 3">200518_36</strain>
    </source>
</reference>
<organism evidence="2 3">
    <name type="scientific">Marinomonas pontica</name>
    <dbReference type="NCBI Taxonomy" id="264739"/>
    <lineage>
        <taxon>Bacteria</taxon>
        <taxon>Pseudomonadati</taxon>
        <taxon>Pseudomonadota</taxon>
        <taxon>Gammaproteobacteria</taxon>
        <taxon>Oceanospirillales</taxon>
        <taxon>Oceanospirillaceae</taxon>
        <taxon>Marinomonas</taxon>
    </lineage>
</organism>
<proteinExistence type="predicted"/>
<gene>
    <name evidence="2" type="ORF">MACH16_09180</name>
</gene>
<accession>A0ABM8FAS0</accession>
<evidence type="ECO:0000313" key="3">
    <source>
        <dbReference type="Proteomes" id="UP001307608"/>
    </source>
</evidence>
<evidence type="ECO:0000313" key="2">
    <source>
        <dbReference type="EMBL" id="BDX02170.1"/>
    </source>
</evidence>
<dbReference type="Proteomes" id="UP001307608">
    <property type="component" value="Chromosome"/>
</dbReference>
<protein>
    <submittedName>
        <fullName evidence="2">Uncharacterized protein</fullName>
    </submittedName>
</protein>
<keyword evidence="1" id="KW-0812">Transmembrane</keyword>
<name>A0ABM8FAS0_9GAMM</name>
<keyword evidence="1" id="KW-0472">Membrane</keyword>
<keyword evidence="3" id="KW-1185">Reference proteome</keyword>